<keyword evidence="3" id="KW-1185">Reference proteome</keyword>
<gene>
    <name evidence="2" type="ORF">SLEP1_g25272</name>
</gene>
<dbReference type="Pfam" id="PF00226">
    <property type="entry name" value="DnaJ"/>
    <property type="match status" value="1"/>
</dbReference>
<dbReference type="InterPro" id="IPR056988">
    <property type="entry name" value="Zn_ribbon_pln"/>
</dbReference>
<dbReference type="CDD" id="cd06257">
    <property type="entry name" value="DnaJ"/>
    <property type="match status" value="1"/>
</dbReference>
<evidence type="ECO:0000313" key="2">
    <source>
        <dbReference type="EMBL" id="GKV14377.1"/>
    </source>
</evidence>
<dbReference type="SUPFAM" id="SSF46565">
    <property type="entry name" value="Chaperone J-domain"/>
    <property type="match status" value="1"/>
</dbReference>
<protein>
    <recommendedName>
        <fullName evidence="1">J domain-containing protein</fullName>
    </recommendedName>
</protein>
<dbReference type="Pfam" id="PF23551">
    <property type="entry name" value="Zn_ribbon_20"/>
    <property type="match status" value="1"/>
</dbReference>
<evidence type="ECO:0000313" key="3">
    <source>
        <dbReference type="Proteomes" id="UP001054252"/>
    </source>
</evidence>
<dbReference type="InterPro" id="IPR036869">
    <property type="entry name" value="J_dom_sf"/>
</dbReference>
<dbReference type="PANTHER" id="PTHR44137">
    <property type="entry name" value="BNAC03G44070D PROTEIN"/>
    <property type="match status" value="1"/>
</dbReference>
<dbReference type="PROSITE" id="PS50076">
    <property type="entry name" value="DNAJ_2"/>
    <property type="match status" value="1"/>
</dbReference>
<dbReference type="PANTHER" id="PTHR44137:SF32">
    <property type="entry name" value="DNAJ HEAT SHOCK AMINO-TERMINAL DOMAIN PROTEIN"/>
    <property type="match status" value="1"/>
</dbReference>
<sequence length="251" mass="27863">MDIHGAKKFAVRAQNLYPRLDGLAQLLATLDVYVSSEKWTGLGFLVFNRLLMMTQFGKMIGNWLSILHPDKNKSVGADGAFKTLSEAWSVLFDKTKRMSYDQKQNFSGIYADVFNGNPSSSMPANRTNNNTFNTRNHQGATHPYPAATSSPVKNDSFWTTCSSCKVQLEYLRNYLNHSLHCVHCHKPFMAVETPPPSMNMSSVRVPQSGAFSKLGGNIGVSAPSSFTAEATDESKPAFEQLEEMTRHIQLA</sequence>
<comment type="caution">
    <text evidence="2">The sequence shown here is derived from an EMBL/GenBank/DDBJ whole genome shotgun (WGS) entry which is preliminary data.</text>
</comment>
<dbReference type="EMBL" id="BPVZ01000041">
    <property type="protein sequence ID" value="GKV14377.1"/>
    <property type="molecule type" value="Genomic_DNA"/>
</dbReference>
<proteinExistence type="predicted"/>
<organism evidence="2 3">
    <name type="scientific">Rubroshorea leprosula</name>
    <dbReference type="NCBI Taxonomy" id="152421"/>
    <lineage>
        <taxon>Eukaryota</taxon>
        <taxon>Viridiplantae</taxon>
        <taxon>Streptophyta</taxon>
        <taxon>Embryophyta</taxon>
        <taxon>Tracheophyta</taxon>
        <taxon>Spermatophyta</taxon>
        <taxon>Magnoliopsida</taxon>
        <taxon>eudicotyledons</taxon>
        <taxon>Gunneridae</taxon>
        <taxon>Pentapetalae</taxon>
        <taxon>rosids</taxon>
        <taxon>malvids</taxon>
        <taxon>Malvales</taxon>
        <taxon>Dipterocarpaceae</taxon>
        <taxon>Rubroshorea</taxon>
    </lineage>
</organism>
<name>A0AAV5JST9_9ROSI</name>
<accession>A0AAV5JST9</accession>
<dbReference type="InterPro" id="IPR018253">
    <property type="entry name" value="DnaJ_domain_CS"/>
</dbReference>
<dbReference type="InterPro" id="IPR001623">
    <property type="entry name" value="DnaJ_domain"/>
</dbReference>
<dbReference type="Proteomes" id="UP001054252">
    <property type="component" value="Unassembled WGS sequence"/>
</dbReference>
<dbReference type="AlphaFoldDB" id="A0AAV5JST9"/>
<dbReference type="Gene3D" id="1.10.287.110">
    <property type="entry name" value="DnaJ domain"/>
    <property type="match status" value="1"/>
</dbReference>
<feature type="domain" description="J" evidence="1">
    <location>
        <begin position="25"/>
        <end position="104"/>
    </location>
</feature>
<evidence type="ECO:0000259" key="1">
    <source>
        <dbReference type="PROSITE" id="PS50076"/>
    </source>
</evidence>
<reference evidence="2 3" key="1">
    <citation type="journal article" date="2021" name="Commun. Biol.">
        <title>The genome of Shorea leprosula (Dipterocarpaceae) highlights the ecological relevance of drought in aseasonal tropical rainforests.</title>
        <authorList>
            <person name="Ng K.K.S."/>
            <person name="Kobayashi M.J."/>
            <person name="Fawcett J.A."/>
            <person name="Hatakeyama M."/>
            <person name="Paape T."/>
            <person name="Ng C.H."/>
            <person name="Ang C.C."/>
            <person name="Tnah L.H."/>
            <person name="Lee C.T."/>
            <person name="Nishiyama T."/>
            <person name="Sese J."/>
            <person name="O'Brien M.J."/>
            <person name="Copetti D."/>
            <person name="Mohd Noor M.I."/>
            <person name="Ong R.C."/>
            <person name="Putra M."/>
            <person name="Sireger I.Z."/>
            <person name="Indrioko S."/>
            <person name="Kosugi Y."/>
            <person name="Izuno A."/>
            <person name="Isagi Y."/>
            <person name="Lee S.L."/>
            <person name="Shimizu K.K."/>
        </authorList>
    </citation>
    <scope>NUCLEOTIDE SEQUENCE [LARGE SCALE GENOMIC DNA]</scope>
    <source>
        <strain evidence="2">214</strain>
    </source>
</reference>
<dbReference type="PROSITE" id="PS00636">
    <property type="entry name" value="DNAJ_1"/>
    <property type="match status" value="1"/>
</dbReference>